<evidence type="ECO:0000313" key="2">
    <source>
        <dbReference type="EMBL" id="NMW86156.1"/>
    </source>
</evidence>
<proteinExistence type="predicted"/>
<reference evidence="2 3" key="1">
    <citation type="submission" date="2020-04" db="EMBL/GenBank/DDBJ databases">
        <title>Antimicrobial susceptibility and clonality of vaginal-derived multi-drug resistant Mobiluncus isolates in China.</title>
        <authorList>
            <person name="Zhang X."/>
        </authorList>
    </citation>
    <scope>NUCLEOTIDE SEQUENCE [LARGE SCALE GENOMIC DNA]</scope>
    <source>
        <strain evidence="2 3">19</strain>
    </source>
</reference>
<feature type="transmembrane region" description="Helical" evidence="1">
    <location>
        <begin position="70"/>
        <end position="94"/>
    </location>
</feature>
<keyword evidence="1" id="KW-1133">Transmembrane helix</keyword>
<feature type="transmembrane region" description="Helical" evidence="1">
    <location>
        <begin position="188"/>
        <end position="207"/>
    </location>
</feature>
<comment type="caution">
    <text evidence="2">The sequence shown here is derived from an EMBL/GenBank/DDBJ whole genome shotgun (WGS) entry which is preliminary data.</text>
</comment>
<feature type="transmembrane region" description="Helical" evidence="1">
    <location>
        <begin position="29"/>
        <end position="50"/>
    </location>
</feature>
<dbReference type="RefSeq" id="WP_114989938.1">
    <property type="nucleotide sequence ID" value="NZ_JABCUI010000001.1"/>
</dbReference>
<gene>
    <name evidence="2" type="ORF">HHJ67_00015</name>
</gene>
<feature type="transmembrane region" description="Helical" evidence="1">
    <location>
        <begin position="156"/>
        <end position="181"/>
    </location>
</feature>
<protein>
    <submittedName>
        <fullName evidence="2">Lantibiotic ABC transporter permease</fullName>
    </submittedName>
</protein>
<accession>A0A7Y0YB57</accession>
<dbReference type="EMBL" id="JABCUI010000001">
    <property type="protein sequence ID" value="NMW86156.1"/>
    <property type="molecule type" value="Genomic_DNA"/>
</dbReference>
<feature type="transmembrane region" description="Helical" evidence="1">
    <location>
        <begin position="238"/>
        <end position="260"/>
    </location>
</feature>
<sequence>MMKTIYRTNALGQLKLQYNVFLGSRSIRLLIYTGLVIMFGIALAVAYSVSLSYIEGEPLKGESFLYEISVFGFSFAQIFFGAAIIAFICSEWTSGFIYTSFGVTRKPLNYVLSKLFWPLIFSVVLFTLILLMLIPLEDMLVSRGTPYGISLSDPTVWRQILVANFNLACSILLAAGFALIFRQSASALGVYIAISLIAPIVFGLIPLDISNSISDWLPNNVFGYLITQDSLILPKLNYPLLVTAAAAYPIIAITLGLMLFKRKPV</sequence>
<evidence type="ECO:0000313" key="3">
    <source>
        <dbReference type="Proteomes" id="UP000553981"/>
    </source>
</evidence>
<feature type="transmembrane region" description="Helical" evidence="1">
    <location>
        <begin position="115"/>
        <end position="136"/>
    </location>
</feature>
<dbReference type="Proteomes" id="UP000553981">
    <property type="component" value="Unassembled WGS sequence"/>
</dbReference>
<dbReference type="AlphaFoldDB" id="A0A7Y0YB57"/>
<organism evidence="2 3">
    <name type="scientific">Mobiluncus curtisii</name>
    <dbReference type="NCBI Taxonomy" id="2051"/>
    <lineage>
        <taxon>Bacteria</taxon>
        <taxon>Bacillati</taxon>
        <taxon>Actinomycetota</taxon>
        <taxon>Actinomycetes</taxon>
        <taxon>Actinomycetales</taxon>
        <taxon>Actinomycetaceae</taxon>
        <taxon>Mobiluncus</taxon>
    </lineage>
</organism>
<keyword evidence="1" id="KW-0472">Membrane</keyword>
<name>A0A7Y0YB57_9ACTO</name>
<evidence type="ECO:0000256" key="1">
    <source>
        <dbReference type="SAM" id="Phobius"/>
    </source>
</evidence>
<keyword evidence="1" id="KW-0812">Transmembrane</keyword>